<evidence type="ECO:0000313" key="8">
    <source>
        <dbReference type="Proteomes" id="UP000265100"/>
    </source>
</evidence>
<dbReference type="PANTHER" id="PTHR23113:SF26">
    <property type="entry name" value="RAP GUANINE NUCLEOTIDE EXCHANGE FACTOR 5"/>
    <property type="match status" value="1"/>
</dbReference>
<dbReference type="InterPro" id="IPR000651">
    <property type="entry name" value="Ras-like_Gua-exchang_fac_N"/>
</dbReference>
<dbReference type="InterPro" id="IPR000591">
    <property type="entry name" value="DEP_dom"/>
</dbReference>
<dbReference type="Proteomes" id="UP000265100">
    <property type="component" value="Chromosome 22"/>
</dbReference>
<dbReference type="PROSITE" id="PS50009">
    <property type="entry name" value="RASGEF_CAT"/>
    <property type="match status" value="1"/>
</dbReference>
<feature type="domain" description="N-terminal Ras-GEF" evidence="6">
    <location>
        <begin position="217"/>
        <end position="348"/>
    </location>
</feature>
<dbReference type="InterPro" id="IPR001895">
    <property type="entry name" value="RASGEF_cat_dom"/>
</dbReference>
<dbReference type="Gene3D" id="1.20.870.10">
    <property type="entry name" value="Son of sevenless (SoS) protein Chain: S domain 1"/>
    <property type="match status" value="1"/>
</dbReference>
<dbReference type="CDD" id="cd06224">
    <property type="entry name" value="REM"/>
    <property type="match status" value="1"/>
</dbReference>
<dbReference type="PANTHER" id="PTHR23113">
    <property type="entry name" value="GUANINE NUCLEOTIDE EXCHANGE FACTOR"/>
    <property type="match status" value="1"/>
</dbReference>
<dbReference type="GeneTree" id="ENSGT00940000155137"/>
<dbReference type="Gene3D" id="1.10.840.10">
    <property type="entry name" value="Ras guanine-nucleotide exchange factors catalytic domain"/>
    <property type="match status" value="1"/>
</dbReference>
<feature type="domain" description="DEP" evidence="5">
    <location>
        <begin position="26"/>
        <end position="101"/>
    </location>
</feature>
<dbReference type="SUPFAM" id="SSF48366">
    <property type="entry name" value="Ras GEF"/>
    <property type="match status" value="1"/>
</dbReference>
<dbReference type="GO" id="GO:0005886">
    <property type="term" value="C:plasma membrane"/>
    <property type="evidence" value="ECO:0007669"/>
    <property type="project" value="TreeGrafter"/>
</dbReference>
<name>A0AAX7UD76_ASTCA</name>
<feature type="region of interest" description="Disordered" evidence="3">
    <location>
        <begin position="139"/>
        <end position="166"/>
    </location>
</feature>
<dbReference type="InterPro" id="IPR008937">
    <property type="entry name" value="Ras-like_GEF"/>
</dbReference>
<evidence type="ECO:0000256" key="3">
    <source>
        <dbReference type="SAM" id="MobiDB-lite"/>
    </source>
</evidence>
<protein>
    <recommendedName>
        <fullName evidence="9">Rap guanine nucleotide exchange factor (GEF) 5a</fullName>
    </recommendedName>
</protein>
<dbReference type="AlphaFoldDB" id="A0AAX7UD76"/>
<proteinExistence type="predicted"/>
<dbReference type="PROSITE" id="PS50212">
    <property type="entry name" value="RASGEF_NTER"/>
    <property type="match status" value="1"/>
</dbReference>
<dbReference type="InterPro" id="IPR036388">
    <property type="entry name" value="WH-like_DNA-bd_sf"/>
</dbReference>
<evidence type="ECO:0000259" key="4">
    <source>
        <dbReference type="PROSITE" id="PS50009"/>
    </source>
</evidence>
<dbReference type="SUPFAM" id="SSF54236">
    <property type="entry name" value="Ubiquitin-like"/>
    <property type="match status" value="1"/>
</dbReference>
<dbReference type="Pfam" id="PF00610">
    <property type="entry name" value="DEP"/>
    <property type="match status" value="1"/>
</dbReference>
<evidence type="ECO:0000256" key="1">
    <source>
        <dbReference type="ARBA" id="ARBA00022658"/>
    </source>
</evidence>
<dbReference type="CDD" id="cd04437">
    <property type="entry name" value="DEP_Epac"/>
    <property type="match status" value="1"/>
</dbReference>
<dbReference type="InterPro" id="IPR029071">
    <property type="entry name" value="Ubiquitin-like_domsf"/>
</dbReference>
<dbReference type="SMART" id="SM00229">
    <property type="entry name" value="RasGEFN"/>
    <property type="match status" value="1"/>
</dbReference>
<dbReference type="Gene3D" id="1.10.10.10">
    <property type="entry name" value="Winged helix-like DNA-binding domain superfamily/Winged helix DNA-binding domain"/>
    <property type="match status" value="1"/>
</dbReference>
<dbReference type="CDD" id="cd00155">
    <property type="entry name" value="RasGEF"/>
    <property type="match status" value="1"/>
</dbReference>
<dbReference type="SMART" id="SM00147">
    <property type="entry name" value="RasGEF"/>
    <property type="match status" value="1"/>
</dbReference>
<feature type="domain" description="Ras-GEF" evidence="4">
    <location>
        <begin position="479"/>
        <end position="700"/>
    </location>
</feature>
<evidence type="ECO:0000256" key="2">
    <source>
        <dbReference type="PROSITE-ProRule" id="PRU00168"/>
    </source>
</evidence>
<sequence>MLLFLYQSCSQSFPCAGRAVRNAFLSHGPYPAKDKIHLARIIRRSYVGVELVQWLCEQCVYVRCRTTAVRVWQVLLELGVLLSVDQRVVFSDSNSYYQFSFEECDSPSCEFRYNEGEWPEAVKLLLQLAPYVQFRSGGGDLDEDSDEDDDDEEEDSSHDGDGSKSEMFAFNVPHFRYIDDDDAEEYMDEGRGAGWRNTSGTWSSCYIEEDYCNSSSYRYVVVSGTPLKILEHLLSDLRLDDQRGAPENKEKMLLDDFLLTYLVFMSTHDLCQALSARCRGQEEGKDALFRKRKVLQLVSHWSRLYKDFLKEEEHVRSFMKTLYRCVLEDLYEFPILEKDLKEFQKLLRRRHKQTYQHMSLKENCLQLRSPQTDTREVICCVYVSADSYLSVHTHPSLEARELLRIVALKMDRAEEDMVLAVVSHTGERRVLQPSDCVYSESLTPQGKLVACRRDLTEILPPLTDSAELSRRPVRLLGINTWDVAAALTHLDWSLFKSIHEQELVYYTLSRAPGTGHTAALSVLLQRCNEVQQWVMSEVLMCVSLNKRVQLLKKFIKIAAHCKAQRNLNSAFAIIMGLNTAAVSRLNQTWEKCPGKFKKLFSELELITDPSLNHKAYREAFKRMKPPKIPFMPLLLKDITFIHEGNKTFHDNLVNFEKLHMIADTVRMIRHCQSDQASVHYLHIIDNQQTLFELSHKLEPRA</sequence>
<keyword evidence="1 2" id="KW-0344">Guanine-nucleotide releasing factor</keyword>
<dbReference type="InterPro" id="IPR036964">
    <property type="entry name" value="RASGEF_cat_dom_sf"/>
</dbReference>
<dbReference type="Pfam" id="PF00617">
    <property type="entry name" value="RasGEF"/>
    <property type="match status" value="1"/>
</dbReference>
<accession>A0AAX7UD76</accession>
<dbReference type="PROSITE" id="PS00720">
    <property type="entry name" value="RASGEF"/>
    <property type="match status" value="1"/>
</dbReference>
<dbReference type="Gene3D" id="3.10.20.90">
    <property type="entry name" value="Phosphatidylinositol 3-kinase Catalytic Subunit, Chain A, domain 1"/>
    <property type="match status" value="1"/>
</dbReference>
<dbReference type="InterPro" id="IPR023578">
    <property type="entry name" value="Ras_GEF_dom_sf"/>
</dbReference>
<dbReference type="Ensembl" id="ENSACLT00000080582.1">
    <property type="protein sequence ID" value="ENSACLP00000066865.1"/>
    <property type="gene ID" value="ENSACLG00000021311.2"/>
</dbReference>
<dbReference type="Pfam" id="PF00618">
    <property type="entry name" value="RasGEF_N"/>
    <property type="match status" value="1"/>
</dbReference>
<feature type="compositionally biased region" description="Acidic residues" evidence="3">
    <location>
        <begin position="140"/>
        <end position="156"/>
    </location>
</feature>
<evidence type="ECO:0008006" key="9">
    <source>
        <dbReference type="Google" id="ProtNLM"/>
    </source>
</evidence>
<reference evidence="7" key="3">
    <citation type="submission" date="2025-09" db="UniProtKB">
        <authorList>
            <consortium name="Ensembl"/>
        </authorList>
    </citation>
    <scope>IDENTIFICATION</scope>
</reference>
<reference evidence="7" key="2">
    <citation type="submission" date="2025-08" db="UniProtKB">
        <authorList>
            <consortium name="Ensembl"/>
        </authorList>
    </citation>
    <scope>IDENTIFICATION</scope>
</reference>
<evidence type="ECO:0000259" key="6">
    <source>
        <dbReference type="PROSITE" id="PS50212"/>
    </source>
</evidence>
<dbReference type="SMART" id="SM00049">
    <property type="entry name" value="DEP"/>
    <property type="match status" value="1"/>
</dbReference>
<reference evidence="7" key="1">
    <citation type="submission" date="2018-05" db="EMBL/GenBank/DDBJ databases">
        <authorList>
            <person name="Datahose"/>
        </authorList>
    </citation>
    <scope>NUCLEOTIDE SEQUENCE</scope>
</reference>
<dbReference type="PROSITE" id="PS50186">
    <property type="entry name" value="DEP"/>
    <property type="match status" value="1"/>
</dbReference>
<keyword evidence="8" id="KW-1185">Reference proteome</keyword>
<dbReference type="InterPro" id="IPR036390">
    <property type="entry name" value="WH_DNA-bd_sf"/>
</dbReference>
<evidence type="ECO:0000259" key="5">
    <source>
        <dbReference type="PROSITE" id="PS50186"/>
    </source>
</evidence>
<organism evidence="7 8">
    <name type="scientific">Astatotilapia calliptera</name>
    <name type="common">Eastern happy</name>
    <name type="synonym">Chromis callipterus</name>
    <dbReference type="NCBI Taxonomy" id="8154"/>
    <lineage>
        <taxon>Eukaryota</taxon>
        <taxon>Metazoa</taxon>
        <taxon>Chordata</taxon>
        <taxon>Craniata</taxon>
        <taxon>Vertebrata</taxon>
        <taxon>Euteleostomi</taxon>
        <taxon>Actinopterygii</taxon>
        <taxon>Neopterygii</taxon>
        <taxon>Teleostei</taxon>
        <taxon>Neoteleostei</taxon>
        <taxon>Acanthomorphata</taxon>
        <taxon>Ovalentaria</taxon>
        <taxon>Cichlomorphae</taxon>
        <taxon>Cichliformes</taxon>
        <taxon>Cichlidae</taxon>
        <taxon>African cichlids</taxon>
        <taxon>Pseudocrenilabrinae</taxon>
        <taxon>Haplochromini</taxon>
        <taxon>Astatotilapia</taxon>
    </lineage>
</organism>
<dbReference type="GO" id="GO:0007265">
    <property type="term" value="P:Ras protein signal transduction"/>
    <property type="evidence" value="ECO:0007669"/>
    <property type="project" value="TreeGrafter"/>
</dbReference>
<dbReference type="InterPro" id="IPR019804">
    <property type="entry name" value="Ras_G-nucl-exch_fac_CS"/>
</dbReference>
<evidence type="ECO:0000313" key="7">
    <source>
        <dbReference type="Ensembl" id="ENSACLP00000066865.1"/>
    </source>
</evidence>
<dbReference type="SUPFAM" id="SSF46785">
    <property type="entry name" value="Winged helix' DNA-binding domain"/>
    <property type="match status" value="1"/>
</dbReference>
<dbReference type="GO" id="GO:0005085">
    <property type="term" value="F:guanyl-nucleotide exchange factor activity"/>
    <property type="evidence" value="ECO:0007669"/>
    <property type="project" value="UniProtKB-KW"/>
</dbReference>